<protein>
    <submittedName>
        <fullName evidence="1">Uncharacterized protein</fullName>
    </submittedName>
</protein>
<dbReference type="Proteomes" id="UP000439752">
    <property type="component" value="Unassembled WGS sequence"/>
</dbReference>
<accession>A0A653IHG8</accession>
<organism evidence="1 2">
    <name type="scientific">Exiguobacterium oxidotolerans</name>
    <dbReference type="NCBI Taxonomy" id="223958"/>
    <lineage>
        <taxon>Bacteria</taxon>
        <taxon>Bacillati</taxon>
        <taxon>Bacillota</taxon>
        <taxon>Bacilli</taxon>
        <taxon>Bacillales</taxon>
        <taxon>Bacillales Family XII. Incertae Sedis</taxon>
        <taxon>Exiguobacterium</taxon>
    </lineage>
</organism>
<name>A0A653IHG8_9BACL</name>
<evidence type="ECO:0000313" key="2">
    <source>
        <dbReference type="Proteomes" id="UP000439752"/>
    </source>
</evidence>
<dbReference type="AlphaFoldDB" id="A0A653IHG8"/>
<reference evidence="1 2" key="1">
    <citation type="submission" date="2019-10" db="EMBL/GenBank/DDBJ databases">
        <authorList>
            <person name="Karimi E."/>
        </authorList>
    </citation>
    <scope>NUCLEOTIDE SEQUENCE [LARGE SCALE GENOMIC DNA]</scope>
    <source>
        <strain evidence="1">Exiguobacterium sp. 9Y</strain>
    </source>
</reference>
<gene>
    <name evidence="1" type="ORF">EXIGUO9Y_530001</name>
</gene>
<dbReference type="EMBL" id="CABWKQ010000049">
    <property type="protein sequence ID" value="VWX38608.1"/>
    <property type="molecule type" value="Genomic_DNA"/>
</dbReference>
<evidence type="ECO:0000313" key="1">
    <source>
        <dbReference type="EMBL" id="VWX38608.1"/>
    </source>
</evidence>
<keyword evidence="2" id="KW-1185">Reference proteome</keyword>
<proteinExistence type="predicted"/>
<sequence>MPINILTVSGESFYLYDQALSLREFLDEEYYKYKNHVEVTVLQMDKSTYPAMFLKRNIIAVRDLSVENLRNDGYMF</sequence>